<organism evidence="2 3">
    <name type="scientific">Trifolium medium</name>
    <dbReference type="NCBI Taxonomy" id="97028"/>
    <lineage>
        <taxon>Eukaryota</taxon>
        <taxon>Viridiplantae</taxon>
        <taxon>Streptophyta</taxon>
        <taxon>Embryophyta</taxon>
        <taxon>Tracheophyta</taxon>
        <taxon>Spermatophyta</taxon>
        <taxon>Magnoliopsida</taxon>
        <taxon>eudicotyledons</taxon>
        <taxon>Gunneridae</taxon>
        <taxon>Pentapetalae</taxon>
        <taxon>rosids</taxon>
        <taxon>fabids</taxon>
        <taxon>Fabales</taxon>
        <taxon>Fabaceae</taxon>
        <taxon>Papilionoideae</taxon>
        <taxon>50 kb inversion clade</taxon>
        <taxon>NPAAA clade</taxon>
        <taxon>Hologalegina</taxon>
        <taxon>IRL clade</taxon>
        <taxon>Trifolieae</taxon>
        <taxon>Trifolium</taxon>
    </lineage>
</organism>
<reference evidence="2 3" key="1">
    <citation type="journal article" date="2018" name="Front. Plant Sci.">
        <title>Red Clover (Trifolium pratense) and Zigzag Clover (T. medium) - A Picture of Genomic Similarities and Differences.</title>
        <authorList>
            <person name="Dluhosova J."/>
            <person name="Istvanek J."/>
            <person name="Nedelnik J."/>
            <person name="Repkova J."/>
        </authorList>
    </citation>
    <scope>NUCLEOTIDE SEQUENCE [LARGE SCALE GENOMIC DNA]</scope>
    <source>
        <strain evidence="3">cv. 10/8</strain>
        <tissue evidence="2">Leaf</tissue>
    </source>
</reference>
<protein>
    <submittedName>
        <fullName evidence="2">Uncharacterized protein</fullName>
    </submittedName>
</protein>
<evidence type="ECO:0000313" key="2">
    <source>
        <dbReference type="EMBL" id="MCI43240.1"/>
    </source>
</evidence>
<dbReference type="Proteomes" id="UP000265520">
    <property type="component" value="Unassembled WGS sequence"/>
</dbReference>
<name>A0A392S5F8_9FABA</name>
<accession>A0A392S5F8</accession>
<sequence>EPLNRGMSNFMVVAGNCGRSAPGGGNGGGGKPGGGIRERRSWNSDVRVLMLAETLAWKDCWLWRSWLMVAERSSSEGGEVMINEKHQLL</sequence>
<dbReference type="AlphaFoldDB" id="A0A392S5F8"/>
<evidence type="ECO:0000313" key="3">
    <source>
        <dbReference type="Proteomes" id="UP000265520"/>
    </source>
</evidence>
<dbReference type="EMBL" id="LXQA010314610">
    <property type="protein sequence ID" value="MCI43240.1"/>
    <property type="molecule type" value="Genomic_DNA"/>
</dbReference>
<feature type="region of interest" description="Disordered" evidence="1">
    <location>
        <begin position="18"/>
        <end position="39"/>
    </location>
</feature>
<proteinExistence type="predicted"/>
<keyword evidence="3" id="KW-1185">Reference proteome</keyword>
<evidence type="ECO:0000256" key="1">
    <source>
        <dbReference type="SAM" id="MobiDB-lite"/>
    </source>
</evidence>
<comment type="caution">
    <text evidence="2">The sequence shown here is derived from an EMBL/GenBank/DDBJ whole genome shotgun (WGS) entry which is preliminary data.</text>
</comment>
<feature type="compositionally biased region" description="Gly residues" evidence="1">
    <location>
        <begin position="21"/>
        <end position="35"/>
    </location>
</feature>
<feature type="non-terminal residue" evidence="2">
    <location>
        <position position="1"/>
    </location>
</feature>